<comment type="caution">
    <text evidence="1">The sequence shown here is derived from an EMBL/GenBank/DDBJ whole genome shotgun (WGS) entry which is preliminary data.</text>
</comment>
<sequence>MVHINRRTGLLDPGWQERFTDPPLGENMAKHDRYVRQIKMQRQVRKKRWKEPSIKLPPKPISPNKSLLITPSSSQNNITGCCNAANRTHMWSGGLQIALAVTDGTWPMLNNIMGICQGACIYECNNQLCTRTRNYLRKILPACEWDSFREWIIQIVSCQKILAPPDTPVEDIPDAFFYLGGIIGGLFWLFENNKRGREITINSNYVKAKKTGTMDMFSVCEMIHWGVTAEAFMGMDPVWIEPWGKSMIPHSIVARPVAQAFKEAAAYPICLNRLWNLTFISERGEHDIPVLMDLVRRRTQLRQVGHESCTAELCALTTVNFTRVRQLHKCGQGAPVEANPAEDSEVRANCEAESLYFDPDLLKKSIESGSRTVWSIKEPFEVSEKPYVAISHVWSDGTGIGLRPVGEINKCLFRYFSEMVKQLGCDAIWWDTISIPTDPELRRREINEMHNNYSRAKYTLVHDEYLTQFEWINDGSPALALVLSPWFTRGWTALECIMSKCIKVVFKKAGGGPGEYVIKDLDDDILSRDPGISHPAHWIASRMIRRLRKPIDNVGDLLAILKPRSTSWARDKMIIAGLLAGVQVYYTMSPTDLTKSIIRKLKEIKITNLFHGSTTICESGGWSWCPNNLYDMPSTPPTEFSSGDPIIDASCFVDEGGTLGGKFQYRAVTVEDIAEGRIIPISSHPSVAFKIKSALELEWKSCVLLGFTPESYILAAAEGFAKLDSGIHHGRHGEFVPCRYIGTVRVFEQFDFITEMRTSKNFMIGRDKARYGLTETGADIAGPREDHAMDFLWQYFWMGDGPQGSLLIPRRIETDVKDAWGKRWTTTMHELLVREGPDNKEPIVLLNSEPSLRISDRGAVTDVGANWSKFPETPYLARVKLASFWPPTSIPMTRRSTSHLVKLRHGPATSREHFRLLFKEKYITFAAIGKELLAPSNECIFRGIWACSIDLTCDRYEILLFQQPTRDELVATKITTADSDQPPGYKTFIIKDLYSKNVRAWRHARPPTSIILDGEFGSGGPIGDNDPRTLTSRKFEFVNKDTINLLPLEGEDKVWKYRRIPSLYNKELGFMV</sequence>
<evidence type="ECO:0000313" key="1">
    <source>
        <dbReference type="EMBL" id="KAK6542376.1"/>
    </source>
</evidence>
<protein>
    <recommendedName>
        <fullName evidence="3">Heterokaryon incompatibility domain-containing protein</fullName>
    </recommendedName>
</protein>
<organism evidence="1 2">
    <name type="scientific">Orbilia ellipsospora</name>
    <dbReference type="NCBI Taxonomy" id="2528407"/>
    <lineage>
        <taxon>Eukaryota</taxon>
        <taxon>Fungi</taxon>
        <taxon>Dikarya</taxon>
        <taxon>Ascomycota</taxon>
        <taxon>Pezizomycotina</taxon>
        <taxon>Orbiliomycetes</taxon>
        <taxon>Orbiliales</taxon>
        <taxon>Orbiliaceae</taxon>
        <taxon>Orbilia</taxon>
    </lineage>
</organism>
<proteinExistence type="predicted"/>
<dbReference type="PANTHER" id="PTHR39596">
    <property type="match status" value="1"/>
</dbReference>
<keyword evidence="2" id="KW-1185">Reference proteome</keyword>
<evidence type="ECO:0008006" key="3">
    <source>
        <dbReference type="Google" id="ProtNLM"/>
    </source>
</evidence>
<evidence type="ECO:0000313" key="2">
    <source>
        <dbReference type="Proteomes" id="UP001365542"/>
    </source>
</evidence>
<accession>A0AAV9XLF9</accession>
<dbReference type="AlphaFoldDB" id="A0AAV9XLF9"/>
<name>A0AAV9XLF9_9PEZI</name>
<gene>
    <name evidence="1" type="ORF">TWF694_006333</name>
</gene>
<dbReference type="Proteomes" id="UP001365542">
    <property type="component" value="Unassembled WGS sequence"/>
</dbReference>
<reference evidence="1 2" key="1">
    <citation type="submission" date="2019-10" db="EMBL/GenBank/DDBJ databases">
        <authorList>
            <person name="Palmer J.M."/>
        </authorList>
    </citation>
    <scope>NUCLEOTIDE SEQUENCE [LARGE SCALE GENOMIC DNA]</scope>
    <source>
        <strain evidence="1 2">TWF694</strain>
    </source>
</reference>
<dbReference type="EMBL" id="JAVHJO010000002">
    <property type="protein sequence ID" value="KAK6542376.1"/>
    <property type="molecule type" value="Genomic_DNA"/>
</dbReference>
<dbReference type="PANTHER" id="PTHR39596:SF2">
    <property type="entry name" value="HET DOMAIN PROTEIN (AFU_ORTHOLOGUE AFUA_1G17550)-RELATED"/>
    <property type="match status" value="1"/>
</dbReference>